<accession>A0ABQ1EMW4</accession>
<feature type="transmembrane region" description="Helical" evidence="2">
    <location>
        <begin position="6"/>
        <end position="23"/>
    </location>
</feature>
<sequence>MQQDWLHYAIPFVIIAFFIYRRTKRSIGFQKLSPGRLKFRVILFGILGLLIFLLGFVHPIHFIAYIIGLAAGTALGLTAIRHTRFEHRADGWYYRTHLWVEIAVLVLFLGRVVYRIAFISLSANPASMNPADPTQFTKDPLTAGVFFIIVSYYILFFGYLLREKANLDPAALAGGSSNGNGNGNGNEGTVSPAANVDIAK</sequence>
<reference evidence="4" key="1">
    <citation type="journal article" date="2019" name="Int. J. Syst. Evol. Microbiol.">
        <title>The Global Catalogue of Microorganisms (GCM) 10K type strain sequencing project: providing services to taxonomists for standard genome sequencing and annotation.</title>
        <authorList>
            <consortium name="The Broad Institute Genomics Platform"/>
            <consortium name="The Broad Institute Genome Sequencing Center for Infectious Disease"/>
            <person name="Wu L."/>
            <person name="Ma J."/>
        </authorList>
    </citation>
    <scope>NUCLEOTIDE SEQUENCE [LARGE SCALE GENOMIC DNA]</scope>
    <source>
        <strain evidence="4">CGMCC 1.15043</strain>
    </source>
</reference>
<feature type="region of interest" description="Disordered" evidence="1">
    <location>
        <begin position="177"/>
        <end position="200"/>
    </location>
</feature>
<keyword evidence="2" id="KW-1133">Transmembrane helix</keyword>
<feature type="transmembrane region" description="Helical" evidence="2">
    <location>
        <begin position="141"/>
        <end position="161"/>
    </location>
</feature>
<comment type="caution">
    <text evidence="3">The sequence shown here is derived from an EMBL/GenBank/DDBJ whole genome shotgun (WGS) entry which is preliminary data.</text>
</comment>
<dbReference type="EMBL" id="BMHE01000010">
    <property type="protein sequence ID" value="GFZ78152.1"/>
    <property type="molecule type" value="Genomic_DNA"/>
</dbReference>
<keyword evidence="4" id="KW-1185">Reference proteome</keyword>
<keyword evidence="2" id="KW-0812">Transmembrane</keyword>
<feature type="transmembrane region" description="Helical" evidence="2">
    <location>
        <begin position="62"/>
        <end position="80"/>
    </location>
</feature>
<dbReference type="Proteomes" id="UP000615455">
    <property type="component" value="Unassembled WGS sequence"/>
</dbReference>
<keyword evidence="2" id="KW-0472">Membrane</keyword>
<feature type="compositionally biased region" description="Gly residues" evidence="1">
    <location>
        <begin position="177"/>
        <end position="186"/>
    </location>
</feature>
<dbReference type="RefSeq" id="WP_189011819.1">
    <property type="nucleotide sequence ID" value="NZ_BMHE01000010.1"/>
</dbReference>
<evidence type="ECO:0000313" key="4">
    <source>
        <dbReference type="Proteomes" id="UP000615455"/>
    </source>
</evidence>
<gene>
    <name evidence="3" type="primary">csk22</name>
    <name evidence="3" type="ORF">GCM10008018_24490</name>
</gene>
<evidence type="ECO:0000313" key="3">
    <source>
        <dbReference type="EMBL" id="GFZ78152.1"/>
    </source>
</evidence>
<name>A0ABQ1EMW4_9BACL</name>
<feature type="transmembrane region" description="Helical" evidence="2">
    <location>
        <begin position="39"/>
        <end position="56"/>
    </location>
</feature>
<protein>
    <submittedName>
        <fullName evidence="3">Protein csk22</fullName>
    </submittedName>
</protein>
<dbReference type="Pfam" id="PF07301">
    <property type="entry name" value="DUF1453"/>
    <property type="match status" value="1"/>
</dbReference>
<evidence type="ECO:0000256" key="2">
    <source>
        <dbReference type="SAM" id="Phobius"/>
    </source>
</evidence>
<feature type="transmembrane region" description="Helical" evidence="2">
    <location>
        <begin position="100"/>
        <end position="121"/>
    </location>
</feature>
<organism evidence="3 4">
    <name type="scientific">Paenibacillus marchantiophytorum</name>
    <dbReference type="NCBI Taxonomy" id="1619310"/>
    <lineage>
        <taxon>Bacteria</taxon>
        <taxon>Bacillati</taxon>
        <taxon>Bacillota</taxon>
        <taxon>Bacilli</taxon>
        <taxon>Bacillales</taxon>
        <taxon>Paenibacillaceae</taxon>
        <taxon>Paenibacillus</taxon>
    </lineage>
</organism>
<evidence type="ECO:0000256" key="1">
    <source>
        <dbReference type="SAM" id="MobiDB-lite"/>
    </source>
</evidence>
<proteinExistence type="predicted"/>
<dbReference type="InterPro" id="IPR058247">
    <property type="entry name" value="DUF1453"/>
</dbReference>